<dbReference type="SUPFAM" id="SSF54534">
    <property type="entry name" value="FKBP-like"/>
    <property type="match status" value="1"/>
</dbReference>
<gene>
    <name evidence="3" type="ORF">F8154_00355</name>
</gene>
<dbReference type="RefSeq" id="WP_151859592.1">
    <property type="nucleotide sequence ID" value="NZ_WBZC01000001.1"/>
</dbReference>
<dbReference type="Pfam" id="PF13616">
    <property type="entry name" value="Rotamase_3"/>
    <property type="match status" value="1"/>
</dbReference>
<sequence length="249" mass="28276">MDNNKVLAVVGGKKITQSDLDNVLKSIDPQQAKQFYSEEGKNKLLQELVSQELLYLDALDTKLQEEPQYLLEVERVKVNLLKQFAISRAIANVTVTEDEALSYYNDNSASFKSPESISASHILVESEESANKIIDEINDGLEFKDAAAKYSKCPSKEKGGELGYFTKGKMVPEFEEAVFKMEVNELSAPVKTQFGYHIIKVLDKKPETLHSFEEIKNHLTQQMLSQKQQEVFYNKVEALKVKYPVEIMI</sequence>
<dbReference type="SUPFAM" id="SSF109998">
    <property type="entry name" value="Triger factor/SurA peptide-binding domain-like"/>
    <property type="match status" value="1"/>
</dbReference>
<evidence type="ECO:0000313" key="3">
    <source>
        <dbReference type="EMBL" id="KAB3541003.1"/>
    </source>
</evidence>
<dbReference type="EMBL" id="WBZC01000001">
    <property type="protein sequence ID" value="KAB3541003.1"/>
    <property type="molecule type" value="Genomic_DNA"/>
</dbReference>
<accession>A0A6I0FSD5</accession>
<reference evidence="3 4" key="1">
    <citation type="submission" date="2019-10" db="EMBL/GenBank/DDBJ databases">
        <title>Alkaliphilus serpentinus sp. nov. and Alkaliphilus pronyensis sp. nov., two novel anaerobic alkaliphilic species isolated from the serpentinized-hosted hydrothermal field of the Prony Bay (New Caledonia).</title>
        <authorList>
            <person name="Postec A."/>
        </authorList>
    </citation>
    <scope>NUCLEOTIDE SEQUENCE [LARGE SCALE GENOMIC DNA]</scope>
    <source>
        <strain evidence="3 4">LacV</strain>
    </source>
</reference>
<dbReference type="AlphaFoldDB" id="A0A6I0FSD5"/>
<dbReference type="GO" id="GO:0003755">
    <property type="term" value="F:peptidyl-prolyl cis-trans isomerase activity"/>
    <property type="evidence" value="ECO:0007669"/>
    <property type="project" value="UniProtKB-KW"/>
</dbReference>
<dbReference type="PROSITE" id="PS50198">
    <property type="entry name" value="PPIC_PPIASE_2"/>
    <property type="match status" value="1"/>
</dbReference>
<keyword evidence="1" id="KW-0697">Rotamase</keyword>
<dbReference type="Proteomes" id="UP000432715">
    <property type="component" value="Unassembled WGS sequence"/>
</dbReference>
<dbReference type="PANTHER" id="PTHR47245">
    <property type="entry name" value="PEPTIDYLPROLYL ISOMERASE"/>
    <property type="match status" value="1"/>
</dbReference>
<feature type="domain" description="PpiC" evidence="2">
    <location>
        <begin position="114"/>
        <end position="203"/>
    </location>
</feature>
<dbReference type="InterPro" id="IPR046357">
    <property type="entry name" value="PPIase_dom_sf"/>
</dbReference>
<organism evidence="3 4">
    <name type="scientific">Alkaliphilus pronyensis</name>
    <dbReference type="NCBI Taxonomy" id="1482732"/>
    <lineage>
        <taxon>Bacteria</taxon>
        <taxon>Bacillati</taxon>
        <taxon>Bacillota</taxon>
        <taxon>Clostridia</taxon>
        <taxon>Peptostreptococcales</taxon>
        <taxon>Natronincolaceae</taxon>
        <taxon>Alkaliphilus</taxon>
    </lineage>
</organism>
<dbReference type="PANTHER" id="PTHR47245:SF2">
    <property type="entry name" value="PEPTIDYL-PROLYL CIS-TRANS ISOMERASE HP_0175-RELATED"/>
    <property type="match status" value="1"/>
</dbReference>
<evidence type="ECO:0000256" key="1">
    <source>
        <dbReference type="PROSITE-ProRule" id="PRU00278"/>
    </source>
</evidence>
<evidence type="ECO:0000259" key="2">
    <source>
        <dbReference type="PROSITE" id="PS50198"/>
    </source>
</evidence>
<evidence type="ECO:0000313" key="4">
    <source>
        <dbReference type="Proteomes" id="UP000432715"/>
    </source>
</evidence>
<keyword evidence="4" id="KW-1185">Reference proteome</keyword>
<comment type="caution">
    <text evidence="3">The sequence shown here is derived from an EMBL/GenBank/DDBJ whole genome shotgun (WGS) entry which is preliminary data.</text>
</comment>
<dbReference type="InterPro" id="IPR027304">
    <property type="entry name" value="Trigger_fact/SurA_dom_sf"/>
</dbReference>
<dbReference type="OrthoDB" id="14196at2"/>
<name>A0A6I0FSD5_9FIRM</name>
<proteinExistence type="predicted"/>
<dbReference type="InterPro" id="IPR000297">
    <property type="entry name" value="PPIase_PpiC"/>
</dbReference>
<dbReference type="Gene3D" id="3.10.50.40">
    <property type="match status" value="1"/>
</dbReference>
<dbReference type="Gene3D" id="1.10.8.1040">
    <property type="match status" value="1"/>
</dbReference>
<protein>
    <submittedName>
        <fullName evidence="3">Peptidylprolyl isomerase</fullName>
    </submittedName>
</protein>
<keyword evidence="1 3" id="KW-0413">Isomerase</keyword>
<dbReference type="InterPro" id="IPR050245">
    <property type="entry name" value="PrsA_foldase"/>
</dbReference>